<feature type="compositionally biased region" description="Low complexity" evidence="1">
    <location>
        <begin position="119"/>
        <end position="135"/>
    </location>
</feature>
<protein>
    <submittedName>
        <fullName evidence="3">Uncharacterized protein</fullName>
    </submittedName>
</protein>
<comment type="caution">
    <text evidence="3">The sequence shown here is derived from an EMBL/GenBank/DDBJ whole genome shotgun (WGS) entry which is preliminary data.</text>
</comment>
<evidence type="ECO:0000313" key="3">
    <source>
        <dbReference type="EMBL" id="CDO53819.1"/>
    </source>
</evidence>
<dbReference type="OrthoDB" id="10688801at2759"/>
<reference evidence="3" key="1">
    <citation type="submission" date="2014-03" db="EMBL/GenBank/DDBJ databases">
        <authorList>
            <person name="Casaregola S."/>
        </authorList>
    </citation>
    <scope>NUCLEOTIDE SEQUENCE [LARGE SCALE GENOMIC DNA]</scope>
    <source>
        <strain evidence="3">CLIB 918</strain>
    </source>
</reference>
<keyword evidence="4" id="KW-1185">Reference proteome</keyword>
<dbReference type="Proteomes" id="UP000242525">
    <property type="component" value="Unassembled WGS sequence"/>
</dbReference>
<feature type="region of interest" description="Disordered" evidence="1">
    <location>
        <begin position="1"/>
        <end position="38"/>
    </location>
</feature>
<gene>
    <name evidence="3" type="ORF">BN980_GECA06s00213g</name>
</gene>
<keyword evidence="2" id="KW-0812">Transmembrane</keyword>
<proteinExistence type="predicted"/>
<accession>A0A0J9X997</accession>
<feature type="region of interest" description="Disordered" evidence="1">
    <location>
        <begin position="119"/>
        <end position="142"/>
    </location>
</feature>
<feature type="compositionally biased region" description="Polar residues" evidence="1">
    <location>
        <begin position="1"/>
        <end position="24"/>
    </location>
</feature>
<organism evidence="3 4">
    <name type="scientific">Geotrichum candidum</name>
    <name type="common">Oospora lactis</name>
    <name type="synonym">Dipodascus geotrichum</name>
    <dbReference type="NCBI Taxonomy" id="1173061"/>
    <lineage>
        <taxon>Eukaryota</taxon>
        <taxon>Fungi</taxon>
        <taxon>Dikarya</taxon>
        <taxon>Ascomycota</taxon>
        <taxon>Saccharomycotina</taxon>
        <taxon>Dipodascomycetes</taxon>
        <taxon>Dipodascales</taxon>
        <taxon>Dipodascaceae</taxon>
        <taxon>Geotrichum</taxon>
    </lineage>
</organism>
<evidence type="ECO:0000256" key="1">
    <source>
        <dbReference type="SAM" id="MobiDB-lite"/>
    </source>
</evidence>
<keyword evidence="2" id="KW-1133">Transmembrane helix</keyword>
<evidence type="ECO:0000313" key="4">
    <source>
        <dbReference type="Proteomes" id="UP000242525"/>
    </source>
</evidence>
<name>A0A0J9X997_GEOCN</name>
<keyword evidence="2" id="KW-0472">Membrane</keyword>
<dbReference type="EMBL" id="CCBN010000006">
    <property type="protein sequence ID" value="CDO53819.1"/>
    <property type="molecule type" value="Genomic_DNA"/>
</dbReference>
<evidence type="ECO:0000256" key="2">
    <source>
        <dbReference type="SAM" id="Phobius"/>
    </source>
</evidence>
<dbReference type="AlphaFoldDB" id="A0A0J9X997"/>
<feature type="transmembrane region" description="Helical" evidence="2">
    <location>
        <begin position="76"/>
        <end position="98"/>
    </location>
</feature>
<sequence>MNKTSNIKKPSAESTASGPPTTSMHRLPLNGNPSRQKRRPVALTTRLALLDFLNKIARLSYTLATKLVFVARDLTICIMAVIHSAVLIPLDFLLIFFYSGAAFVQKDVLAKHRQKWTSSPAAQTAASQTSRVSSAPGLKSTEPVNLEEGQRLFEAHFVRMNELNEIRARFWAGDAVSLRSLVLSTRKNPAQKPPVEALTPVSRVHSLPQLHVHSESKNTLYFCVKK</sequence>